<dbReference type="AlphaFoldDB" id="A0A966HTY6"/>
<dbReference type="EMBL" id="RGOB01000179">
    <property type="protein sequence ID" value="NCU53519.1"/>
    <property type="molecule type" value="Genomic_DNA"/>
</dbReference>
<evidence type="ECO:0000256" key="1">
    <source>
        <dbReference type="SAM" id="MobiDB-lite"/>
    </source>
</evidence>
<protein>
    <submittedName>
        <fullName evidence="2">DUF1013 domain-containing protein</fullName>
    </submittedName>
</protein>
<proteinExistence type="predicted"/>
<dbReference type="Proteomes" id="UP000747791">
    <property type="component" value="Unassembled WGS sequence"/>
</dbReference>
<evidence type="ECO:0000313" key="2">
    <source>
        <dbReference type="EMBL" id="NCU53519.1"/>
    </source>
</evidence>
<feature type="region of interest" description="Disordered" evidence="1">
    <location>
        <begin position="83"/>
        <end position="102"/>
    </location>
</feature>
<dbReference type="InterPro" id="IPR010421">
    <property type="entry name" value="TrcR"/>
</dbReference>
<feature type="non-terminal residue" evidence="2">
    <location>
        <position position="1"/>
    </location>
</feature>
<name>A0A966HTY6_9PROT</name>
<accession>A0A966HTY6</accession>
<sequence length="102" mass="11455">KTVVGPKYTPLSKRQDRPDAIAWLIKNYPQLSEGQISKLVGTTKNTVESVKSRKHWNTSNITPKDPVALNLCTQSDLQKAVEKANRKVESQKKAKLKLEANK</sequence>
<gene>
    <name evidence="2" type="ORF">EBX74_04460</name>
</gene>
<evidence type="ECO:0000313" key="3">
    <source>
        <dbReference type="Proteomes" id="UP000747791"/>
    </source>
</evidence>
<dbReference type="Pfam" id="PF06242">
    <property type="entry name" value="TrcR"/>
    <property type="match status" value="1"/>
</dbReference>
<comment type="caution">
    <text evidence="2">The sequence shown here is derived from an EMBL/GenBank/DDBJ whole genome shotgun (WGS) entry which is preliminary data.</text>
</comment>
<reference evidence="2" key="1">
    <citation type="submission" date="2018-10" db="EMBL/GenBank/DDBJ databases">
        <title>Iterative Subtractive Binning of Freshwater Chronoseries Metagenomes Recovers Nearly Complete Genomes from over Four Hundred Novel Species.</title>
        <authorList>
            <person name="Rodriguez-R L.M."/>
            <person name="Tsementzi D."/>
            <person name="Luo C."/>
            <person name="Konstantinidis K.T."/>
        </authorList>
    </citation>
    <scope>NUCLEOTIDE SEQUENCE</scope>
    <source>
        <strain evidence="2">WB8_2A_004</strain>
    </source>
</reference>
<organism evidence="2 3">
    <name type="scientific">Candidatus Fonsibacter lacus</name>
    <dbReference type="NCBI Taxonomy" id="2576439"/>
    <lineage>
        <taxon>Bacteria</taxon>
        <taxon>Pseudomonadati</taxon>
        <taxon>Pseudomonadota</taxon>
        <taxon>Alphaproteobacteria</taxon>
        <taxon>Candidatus Pelagibacterales</taxon>
        <taxon>Candidatus Pelagibacterales incertae sedis</taxon>
        <taxon>Candidatus Fonsibacter</taxon>
    </lineage>
</organism>